<evidence type="ECO:0000313" key="9">
    <source>
        <dbReference type="EMBL" id="KAH9384890.1"/>
    </source>
</evidence>
<gene>
    <name evidence="9" type="ORF">HPB48_026919</name>
</gene>
<organism evidence="9 10">
    <name type="scientific">Haemaphysalis longicornis</name>
    <name type="common">Bush tick</name>
    <dbReference type="NCBI Taxonomy" id="44386"/>
    <lineage>
        <taxon>Eukaryota</taxon>
        <taxon>Metazoa</taxon>
        <taxon>Ecdysozoa</taxon>
        <taxon>Arthropoda</taxon>
        <taxon>Chelicerata</taxon>
        <taxon>Arachnida</taxon>
        <taxon>Acari</taxon>
        <taxon>Parasitiformes</taxon>
        <taxon>Ixodida</taxon>
        <taxon>Ixodoidea</taxon>
        <taxon>Ixodidae</taxon>
        <taxon>Haemaphysalinae</taxon>
        <taxon>Haemaphysalis</taxon>
    </lineage>
</organism>
<dbReference type="InterPro" id="IPR009050">
    <property type="entry name" value="Globin-like_sf"/>
</dbReference>
<dbReference type="SUPFAM" id="SSF46458">
    <property type="entry name" value="Globin-like"/>
    <property type="match status" value="1"/>
</dbReference>
<keyword evidence="2 6" id="KW-0349">Heme</keyword>
<dbReference type="EMBL" id="JABSTR010003392">
    <property type="protein sequence ID" value="KAH9384890.1"/>
    <property type="molecule type" value="Genomic_DNA"/>
</dbReference>
<evidence type="ECO:0000313" key="10">
    <source>
        <dbReference type="Proteomes" id="UP000821853"/>
    </source>
</evidence>
<dbReference type="Gene3D" id="1.10.490.10">
    <property type="entry name" value="Globins"/>
    <property type="match status" value="1"/>
</dbReference>
<feature type="compositionally biased region" description="Basic and acidic residues" evidence="7">
    <location>
        <begin position="171"/>
        <end position="182"/>
    </location>
</feature>
<protein>
    <recommendedName>
        <fullName evidence="8">Globin domain-containing protein</fullName>
    </recommendedName>
</protein>
<evidence type="ECO:0000256" key="7">
    <source>
        <dbReference type="SAM" id="MobiDB-lite"/>
    </source>
</evidence>
<dbReference type="Pfam" id="PF00042">
    <property type="entry name" value="Globin"/>
    <property type="match status" value="1"/>
</dbReference>
<feature type="region of interest" description="Disordered" evidence="7">
    <location>
        <begin position="164"/>
        <end position="223"/>
    </location>
</feature>
<dbReference type="GO" id="GO:0046872">
    <property type="term" value="F:metal ion binding"/>
    <property type="evidence" value="ECO:0007669"/>
    <property type="project" value="UniProtKB-KW"/>
</dbReference>
<dbReference type="GO" id="GO:0019825">
    <property type="term" value="F:oxygen binding"/>
    <property type="evidence" value="ECO:0007669"/>
    <property type="project" value="InterPro"/>
</dbReference>
<dbReference type="GO" id="GO:0020037">
    <property type="term" value="F:heme binding"/>
    <property type="evidence" value="ECO:0007669"/>
    <property type="project" value="InterPro"/>
</dbReference>
<evidence type="ECO:0000256" key="3">
    <source>
        <dbReference type="ARBA" id="ARBA00022621"/>
    </source>
</evidence>
<dbReference type="Proteomes" id="UP000821853">
    <property type="component" value="Unassembled WGS sequence"/>
</dbReference>
<name>A0A9J6HCP3_HAELO</name>
<dbReference type="InterPro" id="IPR012292">
    <property type="entry name" value="Globin/Proto"/>
</dbReference>
<reference evidence="9 10" key="1">
    <citation type="journal article" date="2020" name="Cell">
        <title>Large-Scale Comparative Analyses of Tick Genomes Elucidate Their Genetic Diversity and Vector Capacities.</title>
        <authorList>
            <consortium name="Tick Genome and Microbiome Consortium (TIGMIC)"/>
            <person name="Jia N."/>
            <person name="Wang J."/>
            <person name="Shi W."/>
            <person name="Du L."/>
            <person name="Sun Y."/>
            <person name="Zhan W."/>
            <person name="Jiang J.F."/>
            <person name="Wang Q."/>
            <person name="Zhang B."/>
            <person name="Ji P."/>
            <person name="Bell-Sakyi L."/>
            <person name="Cui X.M."/>
            <person name="Yuan T.T."/>
            <person name="Jiang B.G."/>
            <person name="Yang W.F."/>
            <person name="Lam T.T."/>
            <person name="Chang Q.C."/>
            <person name="Ding S.J."/>
            <person name="Wang X.J."/>
            <person name="Zhu J.G."/>
            <person name="Ruan X.D."/>
            <person name="Zhao L."/>
            <person name="Wei J.T."/>
            <person name="Ye R.Z."/>
            <person name="Que T.C."/>
            <person name="Du C.H."/>
            <person name="Zhou Y.H."/>
            <person name="Cheng J.X."/>
            <person name="Dai P.F."/>
            <person name="Guo W.B."/>
            <person name="Han X.H."/>
            <person name="Huang E.J."/>
            <person name="Li L.F."/>
            <person name="Wei W."/>
            <person name="Gao Y.C."/>
            <person name="Liu J.Z."/>
            <person name="Shao H.Z."/>
            <person name="Wang X."/>
            <person name="Wang C.C."/>
            <person name="Yang T.C."/>
            <person name="Huo Q.B."/>
            <person name="Li W."/>
            <person name="Chen H.Y."/>
            <person name="Chen S.E."/>
            <person name="Zhou L.G."/>
            <person name="Ni X.B."/>
            <person name="Tian J.H."/>
            <person name="Sheng Y."/>
            <person name="Liu T."/>
            <person name="Pan Y.S."/>
            <person name="Xia L.Y."/>
            <person name="Li J."/>
            <person name="Zhao F."/>
            <person name="Cao W.C."/>
        </authorList>
    </citation>
    <scope>NUCLEOTIDE SEQUENCE [LARGE SCALE GENOMIC DNA]</scope>
    <source>
        <strain evidence="9">HaeL-2018</strain>
    </source>
</reference>
<dbReference type="VEuPathDB" id="VectorBase:HLOH_056340"/>
<dbReference type="AlphaFoldDB" id="A0A9J6HCP3"/>
<dbReference type="CDD" id="cd01040">
    <property type="entry name" value="Mb-like"/>
    <property type="match status" value="1"/>
</dbReference>
<dbReference type="InterPro" id="IPR000971">
    <property type="entry name" value="Globin"/>
</dbReference>
<feature type="compositionally biased region" description="Basic residues" evidence="7">
    <location>
        <begin position="199"/>
        <end position="208"/>
    </location>
</feature>
<evidence type="ECO:0000256" key="6">
    <source>
        <dbReference type="RuleBase" id="RU000356"/>
    </source>
</evidence>
<dbReference type="PROSITE" id="PS01033">
    <property type="entry name" value="GLOBIN"/>
    <property type="match status" value="1"/>
</dbReference>
<dbReference type="OrthoDB" id="436496at2759"/>
<comment type="similarity">
    <text evidence="6">Belongs to the globin family.</text>
</comment>
<evidence type="ECO:0000256" key="2">
    <source>
        <dbReference type="ARBA" id="ARBA00022617"/>
    </source>
</evidence>
<dbReference type="PANTHER" id="PTHR47217">
    <property type="entry name" value="GLOBIN-LIKE PROTEIN"/>
    <property type="match status" value="1"/>
</dbReference>
<keyword evidence="4" id="KW-0479">Metal-binding</keyword>
<proteinExistence type="inferred from homology"/>
<evidence type="ECO:0000256" key="5">
    <source>
        <dbReference type="ARBA" id="ARBA00023004"/>
    </source>
</evidence>
<sequence>MGAGLCKEVPDPRTGMTERERRAIQETWKQFTKSNHEYGVVVFGAMFDRYPEYLNLFPLFRGKSTKELADDPKFRAHGCAVGYQLSSMVDSLGDPELVEALIRKNAIAHLERRGVSPFHFQSLGHAVVEVLKEEEGKVMTPPVIAAWEKLFALMVSITIKVFEEGPPTNEPHGKSAHEKDDTGTSSPSTHAGRSDNPHRERRHHKKRPMASASGTPSPTYRRH</sequence>
<dbReference type="GO" id="GO:0005344">
    <property type="term" value="F:oxygen carrier activity"/>
    <property type="evidence" value="ECO:0007669"/>
    <property type="project" value="UniProtKB-KW"/>
</dbReference>
<dbReference type="OMA" id="VKVYEEC"/>
<keyword evidence="3 6" id="KW-0561">Oxygen transport</keyword>
<evidence type="ECO:0000259" key="8">
    <source>
        <dbReference type="PROSITE" id="PS01033"/>
    </source>
</evidence>
<evidence type="ECO:0000256" key="4">
    <source>
        <dbReference type="ARBA" id="ARBA00022723"/>
    </source>
</evidence>
<keyword evidence="1 6" id="KW-0813">Transport</keyword>
<keyword evidence="5" id="KW-0408">Iron</keyword>
<feature type="domain" description="Globin" evidence="8">
    <location>
        <begin position="15"/>
        <end position="163"/>
    </location>
</feature>
<keyword evidence="10" id="KW-1185">Reference proteome</keyword>
<feature type="compositionally biased region" description="Polar residues" evidence="7">
    <location>
        <begin position="212"/>
        <end position="223"/>
    </location>
</feature>
<accession>A0A9J6HCP3</accession>
<comment type="caution">
    <text evidence="9">The sequence shown here is derived from an EMBL/GenBank/DDBJ whole genome shotgun (WGS) entry which is preliminary data.</text>
</comment>
<dbReference type="PANTHER" id="PTHR47217:SF1">
    <property type="entry name" value="GLOBIN-LIKE PROTEIN"/>
    <property type="match status" value="1"/>
</dbReference>
<dbReference type="InterPro" id="IPR044399">
    <property type="entry name" value="Mb-like_M"/>
</dbReference>
<evidence type="ECO:0000256" key="1">
    <source>
        <dbReference type="ARBA" id="ARBA00022448"/>
    </source>
</evidence>